<sequence>MARLTSRSLPNCWLPSRSSLHVCRLYILLFISLIGPSSVSIGK</sequence>
<protein>
    <submittedName>
        <fullName evidence="2">Uncharacterized protein</fullName>
    </submittedName>
</protein>
<reference evidence="2 3" key="1">
    <citation type="submission" date="2023-10" db="EMBL/GenBank/DDBJ databases">
        <title>Draft Genome Sequence of Candida saopaulonensis from a very Premature Infant with Sepsis.</title>
        <authorList>
            <person name="Ning Y."/>
            <person name="Dai R."/>
            <person name="Xiao M."/>
            <person name="Xu Y."/>
            <person name="Yan Q."/>
            <person name="Zhang L."/>
        </authorList>
    </citation>
    <scope>NUCLEOTIDE SEQUENCE [LARGE SCALE GENOMIC DNA]</scope>
    <source>
        <strain evidence="2 3">19XY460</strain>
    </source>
</reference>
<keyword evidence="1" id="KW-0472">Membrane</keyword>
<dbReference type="EMBL" id="CP138894">
    <property type="protein sequence ID" value="WPK23339.1"/>
    <property type="molecule type" value="Genomic_DNA"/>
</dbReference>
<dbReference type="AlphaFoldDB" id="A0AAX4H4U4"/>
<proteinExistence type="predicted"/>
<name>A0AAX4H4U4_9ASCO</name>
<keyword evidence="3" id="KW-1185">Reference proteome</keyword>
<dbReference type="KEGG" id="asau:88171646"/>
<keyword evidence="1" id="KW-1133">Transmembrane helix</keyword>
<dbReference type="GeneID" id="88171646"/>
<dbReference type="Proteomes" id="UP001338582">
    <property type="component" value="Chromosome 1"/>
</dbReference>
<accession>A0AAX4H4U4</accession>
<gene>
    <name evidence="2" type="ORF">PUMCH_000577</name>
</gene>
<evidence type="ECO:0000313" key="3">
    <source>
        <dbReference type="Proteomes" id="UP001338582"/>
    </source>
</evidence>
<dbReference type="RefSeq" id="XP_062875726.1">
    <property type="nucleotide sequence ID" value="XM_063019656.1"/>
</dbReference>
<evidence type="ECO:0000313" key="2">
    <source>
        <dbReference type="EMBL" id="WPK23339.1"/>
    </source>
</evidence>
<feature type="transmembrane region" description="Helical" evidence="1">
    <location>
        <begin position="21"/>
        <end position="41"/>
    </location>
</feature>
<organism evidence="2 3">
    <name type="scientific">Australozyma saopauloensis</name>
    <dbReference type="NCBI Taxonomy" id="291208"/>
    <lineage>
        <taxon>Eukaryota</taxon>
        <taxon>Fungi</taxon>
        <taxon>Dikarya</taxon>
        <taxon>Ascomycota</taxon>
        <taxon>Saccharomycotina</taxon>
        <taxon>Pichiomycetes</taxon>
        <taxon>Metschnikowiaceae</taxon>
        <taxon>Australozyma</taxon>
    </lineage>
</organism>
<evidence type="ECO:0000256" key="1">
    <source>
        <dbReference type="SAM" id="Phobius"/>
    </source>
</evidence>
<keyword evidence="1" id="KW-0812">Transmembrane</keyword>